<evidence type="ECO:0000313" key="2">
    <source>
        <dbReference type="Proteomes" id="UP000076532"/>
    </source>
</evidence>
<evidence type="ECO:0000313" key="1">
    <source>
        <dbReference type="EMBL" id="KZP29350.1"/>
    </source>
</evidence>
<protein>
    <submittedName>
        <fullName evidence="1">Uncharacterized protein</fullName>
    </submittedName>
</protein>
<name>A0A166SED7_9AGAM</name>
<accession>A0A166SED7</accession>
<reference evidence="1 2" key="1">
    <citation type="journal article" date="2016" name="Mol. Biol. Evol.">
        <title>Comparative Genomics of Early-Diverging Mushroom-Forming Fungi Provides Insights into the Origins of Lignocellulose Decay Capabilities.</title>
        <authorList>
            <person name="Nagy L.G."/>
            <person name="Riley R."/>
            <person name="Tritt A."/>
            <person name="Adam C."/>
            <person name="Daum C."/>
            <person name="Floudas D."/>
            <person name="Sun H."/>
            <person name="Yadav J.S."/>
            <person name="Pangilinan J."/>
            <person name="Larsson K.H."/>
            <person name="Matsuura K."/>
            <person name="Barry K."/>
            <person name="Labutti K."/>
            <person name="Kuo R."/>
            <person name="Ohm R.A."/>
            <person name="Bhattacharya S.S."/>
            <person name="Shirouzu T."/>
            <person name="Yoshinaga Y."/>
            <person name="Martin F.M."/>
            <person name="Grigoriev I.V."/>
            <person name="Hibbett D.S."/>
        </authorList>
    </citation>
    <scope>NUCLEOTIDE SEQUENCE [LARGE SCALE GENOMIC DNA]</scope>
    <source>
        <strain evidence="1 2">CBS 109695</strain>
    </source>
</reference>
<sequence length="57" mass="6329">MTQASVGYDLFACRAYPRALEARSCVCICDDIGRTSIGTPLTPTPEHTYWLPSCMRC</sequence>
<dbReference type="AlphaFoldDB" id="A0A166SED7"/>
<dbReference type="EMBL" id="KV417499">
    <property type="protein sequence ID" value="KZP29350.1"/>
    <property type="molecule type" value="Genomic_DNA"/>
</dbReference>
<proteinExistence type="predicted"/>
<dbReference type="Proteomes" id="UP000076532">
    <property type="component" value="Unassembled WGS sequence"/>
</dbReference>
<gene>
    <name evidence="1" type="ORF">FIBSPDRAFT_215922</name>
</gene>
<organism evidence="1 2">
    <name type="scientific">Athelia psychrophila</name>
    <dbReference type="NCBI Taxonomy" id="1759441"/>
    <lineage>
        <taxon>Eukaryota</taxon>
        <taxon>Fungi</taxon>
        <taxon>Dikarya</taxon>
        <taxon>Basidiomycota</taxon>
        <taxon>Agaricomycotina</taxon>
        <taxon>Agaricomycetes</taxon>
        <taxon>Agaricomycetidae</taxon>
        <taxon>Atheliales</taxon>
        <taxon>Atheliaceae</taxon>
        <taxon>Athelia</taxon>
    </lineage>
</organism>
<keyword evidence="2" id="KW-1185">Reference proteome</keyword>